<comment type="caution">
    <text evidence="1">The sequence shown here is derived from an EMBL/GenBank/DDBJ whole genome shotgun (WGS) entry which is preliminary data.</text>
</comment>
<gene>
    <name evidence="1" type="ORF">LCGC14_1778430</name>
</gene>
<dbReference type="EMBL" id="LAZR01016780">
    <property type="protein sequence ID" value="KKM03038.1"/>
    <property type="molecule type" value="Genomic_DNA"/>
</dbReference>
<reference evidence="1" key="1">
    <citation type="journal article" date="2015" name="Nature">
        <title>Complex archaea that bridge the gap between prokaryotes and eukaryotes.</title>
        <authorList>
            <person name="Spang A."/>
            <person name="Saw J.H."/>
            <person name="Jorgensen S.L."/>
            <person name="Zaremba-Niedzwiedzka K."/>
            <person name="Martijn J."/>
            <person name="Lind A.E."/>
            <person name="van Eijk R."/>
            <person name="Schleper C."/>
            <person name="Guy L."/>
            <person name="Ettema T.J."/>
        </authorList>
    </citation>
    <scope>NUCLEOTIDE SEQUENCE</scope>
</reference>
<sequence>SNPYKIFELHLLDSISFTISDSPMWPGSFIQDYEAEGYSVLNLPYQRVGIQDIKLYNLISDSTEEDGGGFVSATIELRAPDYYNYFAIGEFKIKRINITFPGTDIAIFHEGQEITSSTDVQYSDYIEVYLKQGAVLNPILFDELLDILITLYDTINEEMLSVSNLYWITKDNRISPDGYTSEYYYAKFEVPKFIKLFNSLTIGSVGTPLHKIILDSPPLVDINVIQESLSDTTPVYISEEQYELEYSDSLILEGVILDNDVYLVEDEIYNYVYQEALDGKTVYSLDILAPLGENSFIDKDQFSIFYINNQLEKAMLYVNQYRDSGFVTNKENSILDQKKDPEIAYFNNTYYLTIYWNPNAANLMKYDTELLITYKVIKGRPISPGSFSTFDSYEHNNEEHLVEIPFARYDMINDNWITEDDFTETFPIDKSLTILDTYSDSIPTNIYGPTYDDGGIFNLGIIGLENIYVKPVGASVYQLVDPTNYSAVIEPNGILQVSSYTGLEGDLKIAYYSYKPILLKHSLSKPESVLNQIRVISRDDSTNIYTFGPSEYKVSTSGSAMGYKIYFYDLYNTILSSGLYDLYDIFEIEYHAPLTQRIDLSNNLLLMLQDSSTTEYVPIDTVPIDNIGLFSYEGELSIDGPLALPMSGKTIVNMRIDYLPAQVYDLTLGSSPFITYDSFPTINYIYPYTNSSNWKKTFQITTIPKKVKLEMVDFATQNMVVSQEFIENREYLFNTNPSEALEQGEEYTAIQIDVLAREDYEFTYKLTDYTDSPINNSIVWMQLGFMPKSESKFLNNRAIIEELEANPYYESLGTELISSIGPGEGPNKMFGKPLTYQTKDTTGYYGPYVWDYRVTDEFGEVSFDISFDNDYLSDFVKIFNSMSSIQSVDDLVMYLRVFSANFDRNTFKFENPEQYIGSK</sequence>
<feature type="non-terminal residue" evidence="1">
    <location>
        <position position="919"/>
    </location>
</feature>
<protein>
    <submittedName>
        <fullName evidence="1">Uncharacterized protein</fullName>
    </submittedName>
</protein>
<accession>A0A0F9JVS7</accession>
<organism evidence="1">
    <name type="scientific">marine sediment metagenome</name>
    <dbReference type="NCBI Taxonomy" id="412755"/>
    <lineage>
        <taxon>unclassified sequences</taxon>
        <taxon>metagenomes</taxon>
        <taxon>ecological metagenomes</taxon>
    </lineage>
</organism>
<dbReference type="AlphaFoldDB" id="A0A0F9JVS7"/>
<proteinExistence type="predicted"/>
<feature type="non-terminal residue" evidence="1">
    <location>
        <position position="1"/>
    </location>
</feature>
<name>A0A0F9JVS7_9ZZZZ</name>
<evidence type="ECO:0000313" key="1">
    <source>
        <dbReference type="EMBL" id="KKM03038.1"/>
    </source>
</evidence>